<dbReference type="InterPro" id="IPR001345">
    <property type="entry name" value="PG/BPGM_mutase_AS"/>
</dbReference>
<organism evidence="3 4">
    <name type="scientific">Paracoccus litorisediminis</name>
    <dbReference type="NCBI Taxonomy" id="2006130"/>
    <lineage>
        <taxon>Bacteria</taxon>
        <taxon>Pseudomonadati</taxon>
        <taxon>Pseudomonadota</taxon>
        <taxon>Alphaproteobacteria</taxon>
        <taxon>Rhodobacterales</taxon>
        <taxon>Paracoccaceae</taxon>
        <taxon>Paracoccus</taxon>
    </lineage>
</organism>
<feature type="binding site" evidence="2">
    <location>
        <position position="85"/>
    </location>
    <ligand>
        <name>substrate</name>
    </ligand>
</feature>
<dbReference type="InterPro" id="IPR050275">
    <property type="entry name" value="PGM_Phosphatase"/>
</dbReference>
<accession>A0A844HP80</accession>
<protein>
    <submittedName>
        <fullName evidence="3">Histidine phosphatase family protein</fullName>
    </submittedName>
</protein>
<dbReference type="SUPFAM" id="SSF53254">
    <property type="entry name" value="Phosphoglycerate mutase-like"/>
    <property type="match status" value="1"/>
</dbReference>
<dbReference type="PRINTS" id="PR00991">
    <property type="entry name" value="6PFRUCTKNASE"/>
</dbReference>
<dbReference type="GO" id="GO:0005737">
    <property type="term" value="C:cytoplasm"/>
    <property type="evidence" value="ECO:0007669"/>
    <property type="project" value="TreeGrafter"/>
</dbReference>
<feature type="active site" description="Proton donor/acceptor" evidence="1">
    <location>
        <position position="110"/>
    </location>
</feature>
<dbReference type="Pfam" id="PF00300">
    <property type="entry name" value="His_Phos_1"/>
    <property type="match status" value="1"/>
</dbReference>
<evidence type="ECO:0000313" key="3">
    <source>
        <dbReference type="EMBL" id="MTH59442.1"/>
    </source>
</evidence>
<evidence type="ECO:0000256" key="2">
    <source>
        <dbReference type="PIRSR" id="PIRSR613078-2"/>
    </source>
</evidence>
<dbReference type="InterPro" id="IPR013078">
    <property type="entry name" value="His_Pase_superF_clade-1"/>
</dbReference>
<comment type="caution">
    <text evidence="3">The sequence shown here is derived from an EMBL/GenBank/DDBJ whole genome shotgun (WGS) entry which is preliminary data.</text>
</comment>
<name>A0A844HP80_9RHOB</name>
<dbReference type="InterPro" id="IPR003094">
    <property type="entry name" value="6Pfruct_kin"/>
</dbReference>
<keyword evidence="4" id="KW-1185">Reference proteome</keyword>
<gene>
    <name evidence="3" type="ORF">GL300_09470</name>
</gene>
<dbReference type="AlphaFoldDB" id="A0A844HP80"/>
<dbReference type="PIRSF" id="PIRSF000709">
    <property type="entry name" value="6PFK_2-Ptase"/>
    <property type="match status" value="1"/>
</dbReference>
<dbReference type="GO" id="GO:0006003">
    <property type="term" value="P:fructose 2,6-bisphosphate metabolic process"/>
    <property type="evidence" value="ECO:0007669"/>
    <property type="project" value="InterPro"/>
</dbReference>
<dbReference type="CDD" id="cd07067">
    <property type="entry name" value="HP_PGM_like"/>
    <property type="match status" value="1"/>
</dbReference>
<dbReference type="EMBL" id="WMIG01000003">
    <property type="protein sequence ID" value="MTH59442.1"/>
    <property type="molecule type" value="Genomic_DNA"/>
</dbReference>
<dbReference type="GO" id="GO:0005524">
    <property type="term" value="F:ATP binding"/>
    <property type="evidence" value="ECO:0007669"/>
    <property type="project" value="InterPro"/>
</dbReference>
<proteinExistence type="predicted"/>
<dbReference type="InterPro" id="IPR029033">
    <property type="entry name" value="His_PPase_superfam"/>
</dbReference>
<dbReference type="Gene3D" id="3.40.50.1240">
    <property type="entry name" value="Phosphoglycerate mutase-like"/>
    <property type="match status" value="1"/>
</dbReference>
<dbReference type="Proteomes" id="UP000449846">
    <property type="component" value="Unassembled WGS sequence"/>
</dbReference>
<dbReference type="PROSITE" id="PS00175">
    <property type="entry name" value="PG_MUTASE"/>
    <property type="match status" value="1"/>
</dbReference>
<sequence>MRARSPRSGWPFIRAIRWWLRHEGGRVIYLLRHGETEFNREGRYQGAADSPLTERGQGQSLTCGRILQRHLDGRLPPLWCSPQPRAQVTAGLVARALPPLDLRLDPRLREISMGVWDGLTRAEIESGWPGTRKAHPPRQWMFHAPGGERLEQVLDRLRALLADAASLPDVIFVGHGVTGRLLRGLHRNLPLPEALLLDAAQNAVFALGPDGSETRLD</sequence>
<evidence type="ECO:0000256" key="1">
    <source>
        <dbReference type="PIRSR" id="PIRSR613078-1"/>
    </source>
</evidence>
<feature type="active site" description="Tele-phosphohistidine intermediate" evidence="1">
    <location>
        <position position="33"/>
    </location>
</feature>
<dbReference type="SMART" id="SM00855">
    <property type="entry name" value="PGAM"/>
    <property type="match status" value="1"/>
</dbReference>
<dbReference type="GO" id="GO:0016791">
    <property type="term" value="F:phosphatase activity"/>
    <property type="evidence" value="ECO:0007669"/>
    <property type="project" value="TreeGrafter"/>
</dbReference>
<reference evidence="3 4" key="1">
    <citation type="submission" date="2019-11" db="EMBL/GenBank/DDBJ databases">
        <authorList>
            <person name="Dong K."/>
        </authorList>
    </citation>
    <scope>NUCLEOTIDE SEQUENCE [LARGE SCALE GENOMIC DNA]</scope>
    <source>
        <strain evidence="3 4">NBRC 112902</strain>
    </source>
</reference>
<dbReference type="PANTHER" id="PTHR48100:SF59">
    <property type="entry name" value="ADENOSYLCOBALAMIN_ALPHA-RIBAZOLE PHOSPHATASE"/>
    <property type="match status" value="1"/>
</dbReference>
<feature type="binding site" evidence="2">
    <location>
        <begin position="32"/>
        <end position="39"/>
    </location>
    <ligand>
        <name>substrate</name>
    </ligand>
</feature>
<dbReference type="PANTHER" id="PTHR48100">
    <property type="entry name" value="BROAD-SPECIFICITY PHOSPHATASE YOR283W-RELATED"/>
    <property type="match status" value="1"/>
</dbReference>
<evidence type="ECO:0000313" key="4">
    <source>
        <dbReference type="Proteomes" id="UP000449846"/>
    </source>
</evidence>